<feature type="transmembrane region" description="Helical" evidence="7">
    <location>
        <begin position="81"/>
        <end position="103"/>
    </location>
</feature>
<feature type="transmembrane region" description="Helical" evidence="7">
    <location>
        <begin position="356"/>
        <end position="375"/>
    </location>
</feature>
<name>A0ABU8I557_9SPHI</name>
<keyword evidence="9" id="KW-1185">Reference proteome</keyword>
<feature type="transmembrane region" description="Helical" evidence="7">
    <location>
        <begin position="115"/>
        <end position="135"/>
    </location>
</feature>
<dbReference type="RefSeq" id="WP_336557517.1">
    <property type="nucleotide sequence ID" value="NZ_JAYLLN010000014.1"/>
</dbReference>
<evidence type="ECO:0000313" key="8">
    <source>
        <dbReference type="EMBL" id="MEI5984763.1"/>
    </source>
</evidence>
<dbReference type="CDD" id="cd13127">
    <property type="entry name" value="MATE_tuaB_like"/>
    <property type="match status" value="1"/>
</dbReference>
<dbReference type="EMBL" id="JAYLLN010000014">
    <property type="protein sequence ID" value="MEI5984763.1"/>
    <property type="molecule type" value="Genomic_DNA"/>
</dbReference>
<feature type="transmembrane region" description="Helical" evidence="7">
    <location>
        <begin position="442"/>
        <end position="460"/>
    </location>
</feature>
<evidence type="ECO:0000256" key="4">
    <source>
        <dbReference type="ARBA" id="ARBA00022692"/>
    </source>
</evidence>
<evidence type="ECO:0000256" key="1">
    <source>
        <dbReference type="ARBA" id="ARBA00004651"/>
    </source>
</evidence>
<dbReference type="PANTHER" id="PTHR30250:SF10">
    <property type="entry name" value="LIPOPOLYSACCHARIDE BIOSYNTHESIS PROTEIN WZXC"/>
    <property type="match status" value="1"/>
</dbReference>
<keyword evidence="3" id="KW-1003">Cell membrane</keyword>
<keyword evidence="6 7" id="KW-0472">Membrane</keyword>
<accession>A0ABU8I557</accession>
<sequence length="484" mass="54497">MSENAKNITIKGLFWNAIDRFGYQVITNLTTIVLARIFAPDDFGVIYVLAIFTTIATSLVDSGLATSLVRSKVVKDVDYSTMFVFNLLVSGAIYLILFIAAPYLEEFYQINNLSLYARVLFLQILVQAFGIVQYVKMLKSFQFNLTARVNFIAVLGSAIVVVFLAWIGLGFWGLLLQAVLYAFFRSVLLWVWGNWKLDLSFSKESMRTHWGFSISFMISNLLGKLLSPLYNNLLKMNYTTEDVGIYGMANKLGESPNLLISSVVQGTTLSTLTPLQDDFPRFLNACRKTMSSLAFLLFPVSFLAICVAEPAFQTLLKEKWNDAIPLFQWLCFAGLFISLTDMNVNFLNIKGKSKFALMLEVIKVGSAVGIFFFTYQHGLLAVVFGQLAIRILCYIIAASMSVKVYGYTIFAQAKDLFSSFLISLLAAVIAYLPLYFGWISNNLFLLVVQTLIFALIYIGINHFIKNQIWMEVLDLAKKKISKKV</sequence>
<comment type="caution">
    <text evidence="8">The sequence shown here is derived from an EMBL/GenBank/DDBJ whole genome shotgun (WGS) entry which is preliminary data.</text>
</comment>
<feature type="transmembrane region" description="Helical" evidence="7">
    <location>
        <begin position="147"/>
        <end position="168"/>
    </location>
</feature>
<feature type="transmembrane region" description="Helical" evidence="7">
    <location>
        <begin position="387"/>
        <end position="405"/>
    </location>
</feature>
<proteinExistence type="inferred from homology"/>
<comment type="similarity">
    <text evidence="2">Belongs to the polysaccharide synthase family.</text>
</comment>
<evidence type="ECO:0000256" key="6">
    <source>
        <dbReference type="ARBA" id="ARBA00023136"/>
    </source>
</evidence>
<evidence type="ECO:0000313" key="9">
    <source>
        <dbReference type="Proteomes" id="UP001363035"/>
    </source>
</evidence>
<dbReference type="InterPro" id="IPR050833">
    <property type="entry name" value="Poly_Biosynth_Transport"/>
</dbReference>
<comment type="subcellular location">
    <subcellularLocation>
        <location evidence="1">Cell membrane</location>
        <topology evidence="1">Multi-pass membrane protein</topology>
    </subcellularLocation>
</comment>
<evidence type="ECO:0000256" key="3">
    <source>
        <dbReference type="ARBA" id="ARBA00022475"/>
    </source>
</evidence>
<keyword evidence="4 7" id="KW-0812">Transmembrane</keyword>
<protein>
    <submittedName>
        <fullName evidence="8">Lipopolysaccharide biosynthesis protein</fullName>
    </submittedName>
</protein>
<keyword evidence="5 7" id="KW-1133">Transmembrane helix</keyword>
<feature type="transmembrane region" description="Helical" evidence="7">
    <location>
        <begin position="417"/>
        <end position="436"/>
    </location>
</feature>
<dbReference type="PANTHER" id="PTHR30250">
    <property type="entry name" value="PST FAMILY PREDICTED COLANIC ACID TRANSPORTER"/>
    <property type="match status" value="1"/>
</dbReference>
<feature type="transmembrane region" description="Helical" evidence="7">
    <location>
        <begin position="21"/>
        <end position="39"/>
    </location>
</feature>
<feature type="transmembrane region" description="Helical" evidence="7">
    <location>
        <begin position="324"/>
        <end position="344"/>
    </location>
</feature>
<feature type="transmembrane region" description="Helical" evidence="7">
    <location>
        <begin position="45"/>
        <end position="69"/>
    </location>
</feature>
<evidence type="ECO:0000256" key="5">
    <source>
        <dbReference type="ARBA" id="ARBA00022989"/>
    </source>
</evidence>
<dbReference type="Proteomes" id="UP001363035">
    <property type="component" value="Unassembled WGS sequence"/>
</dbReference>
<gene>
    <name evidence="8" type="ORF">VJ786_07605</name>
</gene>
<feature type="transmembrane region" description="Helical" evidence="7">
    <location>
        <begin position="293"/>
        <end position="312"/>
    </location>
</feature>
<evidence type="ECO:0000256" key="7">
    <source>
        <dbReference type="SAM" id="Phobius"/>
    </source>
</evidence>
<organism evidence="8 9">
    <name type="scientific">Sphingobacterium tenebrionis</name>
    <dbReference type="NCBI Taxonomy" id="3111775"/>
    <lineage>
        <taxon>Bacteria</taxon>
        <taxon>Pseudomonadati</taxon>
        <taxon>Bacteroidota</taxon>
        <taxon>Sphingobacteriia</taxon>
        <taxon>Sphingobacteriales</taxon>
        <taxon>Sphingobacteriaceae</taxon>
        <taxon>Sphingobacterium</taxon>
    </lineage>
</organism>
<dbReference type="Pfam" id="PF13440">
    <property type="entry name" value="Polysacc_synt_3"/>
    <property type="match status" value="1"/>
</dbReference>
<reference evidence="8 9" key="1">
    <citation type="submission" date="2024-01" db="EMBL/GenBank/DDBJ databases">
        <title>Sphingobacterium tenebrionis sp. nov., a novel endophyte isolated from tenebrio molitor intestines.</title>
        <authorList>
            <person name="Zhang C."/>
        </authorList>
    </citation>
    <scope>NUCLEOTIDE SEQUENCE [LARGE SCALE GENOMIC DNA]</scope>
    <source>
        <strain evidence="8 9">PU5-4</strain>
    </source>
</reference>
<evidence type="ECO:0000256" key="2">
    <source>
        <dbReference type="ARBA" id="ARBA00007430"/>
    </source>
</evidence>